<dbReference type="SUPFAM" id="SSF46785">
    <property type="entry name" value="Winged helix' DNA-binding domain"/>
    <property type="match status" value="1"/>
</dbReference>
<reference evidence="3 4" key="1">
    <citation type="journal article" date="2018" name="Nat. Biotechnol.">
        <title>A standardized bacterial taxonomy based on genome phylogeny substantially revises the tree of life.</title>
        <authorList>
            <person name="Parks D.H."/>
            <person name="Chuvochina M."/>
            <person name="Waite D.W."/>
            <person name="Rinke C."/>
            <person name="Skarshewski A."/>
            <person name="Chaumeil P.A."/>
            <person name="Hugenholtz P."/>
        </authorList>
    </citation>
    <scope>NUCLEOTIDE SEQUENCE [LARGE SCALE GENOMIC DNA]</scope>
    <source>
        <strain evidence="3">UBA9169</strain>
    </source>
</reference>
<sequence>MLEIAKSDILKSLRRDNPWWNASYKRAQSPTEKTRAYFSPFSTLALDWSVRRSTILMGPRRVGKTVMLRQLIEKAINEGFNGQNILFVSIDTPLYSGMPLSRLIDLFEEETEHDAQARRIIVFDEIQYLRDWEVHLKVLTDQHPNTRFIASGSAAAALRLKSQESGAGRFTDFFLPPLTFAEFLAFRELETALIKSAPLGATLRFSTPSIERLNEEFINYLNFGGYPEAVLNPAIQADVQRFLGRDIIDKVLLRDLPSLYGIQDIQELNRLFTTIAYHTGQEISLDGLAQSSGVAKNTITKYLEYLEAAFLIVRIRRVDDTGKTFQRMRNFKVYLTNPSMRAALFAPIADGDDAMGAMAETAIFSQWFHSDLMKNLHYARWKQGRTDLEVDLVRVDPARLKPTWAYEIKWSDRYASDQPGELRGLVEFAKRNFADSVPAGATTKTITAESEIDGVLIRHFPCALHCYQVGKNVAEGRAP</sequence>
<feature type="domain" description="DUF4143" evidence="2">
    <location>
        <begin position="254"/>
        <end position="411"/>
    </location>
</feature>
<dbReference type="Pfam" id="PF13173">
    <property type="entry name" value="AAA_14"/>
    <property type="match status" value="1"/>
</dbReference>
<dbReference type="PANTHER" id="PTHR33295">
    <property type="entry name" value="ATPASE"/>
    <property type="match status" value="1"/>
</dbReference>
<dbReference type="Proteomes" id="UP000264719">
    <property type="component" value="Unassembled WGS sequence"/>
</dbReference>
<dbReference type="SUPFAM" id="SSF52540">
    <property type="entry name" value="P-loop containing nucleoside triphosphate hydrolases"/>
    <property type="match status" value="1"/>
</dbReference>
<dbReference type="Gene3D" id="3.40.50.300">
    <property type="entry name" value="P-loop containing nucleotide triphosphate hydrolases"/>
    <property type="match status" value="1"/>
</dbReference>
<dbReference type="InterPro" id="IPR025420">
    <property type="entry name" value="DUF4143"/>
</dbReference>
<proteinExistence type="predicted"/>
<dbReference type="AlphaFoldDB" id="A0A348WIR0"/>
<dbReference type="InterPro" id="IPR041682">
    <property type="entry name" value="AAA_14"/>
</dbReference>
<evidence type="ECO:0000313" key="4">
    <source>
        <dbReference type="Proteomes" id="UP000264719"/>
    </source>
</evidence>
<evidence type="ECO:0000259" key="1">
    <source>
        <dbReference type="Pfam" id="PF13173"/>
    </source>
</evidence>
<dbReference type="InterPro" id="IPR027417">
    <property type="entry name" value="P-loop_NTPase"/>
</dbReference>
<feature type="domain" description="AAA" evidence="1">
    <location>
        <begin position="52"/>
        <end position="184"/>
    </location>
</feature>
<dbReference type="CDD" id="cd00009">
    <property type="entry name" value="AAA"/>
    <property type="match status" value="1"/>
</dbReference>
<dbReference type="RefSeq" id="WP_339850846.1">
    <property type="nucleotide sequence ID" value="NZ_CAXAXR010000001.1"/>
</dbReference>
<dbReference type="Pfam" id="PF13635">
    <property type="entry name" value="DUF4143"/>
    <property type="match status" value="1"/>
</dbReference>
<gene>
    <name evidence="3" type="ORF">DCS45_21485</name>
</gene>
<name>A0A348WIR0_9RHOB</name>
<protein>
    <submittedName>
        <fullName evidence="3">ATPase</fullName>
    </submittedName>
</protein>
<evidence type="ECO:0000259" key="2">
    <source>
        <dbReference type="Pfam" id="PF13635"/>
    </source>
</evidence>
<dbReference type="EMBL" id="DMVW01000205">
    <property type="protein sequence ID" value="HAR54422.1"/>
    <property type="molecule type" value="Genomic_DNA"/>
</dbReference>
<dbReference type="PANTHER" id="PTHR33295:SF18">
    <property type="entry name" value="AAA+ ATPASE DOMAIN-CONTAINING PROTEIN"/>
    <property type="match status" value="1"/>
</dbReference>
<evidence type="ECO:0000313" key="3">
    <source>
        <dbReference type="EMBL" id="HAR54422.1"/>
    </source>
</evidence>
<organism evidence="3 4">
    <name type="scientific">Roseovarius nubinhibens</name>
    <dbReference type="NCBI Taxonomy" id="314263"/>
    <lineage>
        <taxon>Bacteria</taxon>
        <taxon>Pseudomonadati</taxon>
        <taxon>Pseudomonadota</taxon>
        <taxon>Alphaproteobacteria</taxon>
        <taxon>Rhodobacterales</taxon>
        <taxon>Roseobacteraceae</taxon>
        <taxon>Roseovarius</taxon>
    </lineage>
</organism>
<accession>A0A348WIR0</accession>
<comment type="caution">
    <text evidence="3">The sequence shown here is derived from an EMBL/GenBank/DDBJ whole genome shotgun (WGS) entry which is preliminary data.</text>
</comment>
<dbReference type="InterPro" id="IPR036390">
    <property type="entry name" value="WH_DNA-bd_sf"/>
</dbReference>